<evidence type="ECO:0000259" key="1">
    <source>
        <dbReference type="Pfam" id="PF14200"/>
    </source>
</evidence>
<dbReference type="PROSITE" id="PS50231">
    <property type="entry name" value="RICIN_B_LECTIN"/>
    <property type="match status" value="1"/>
</dbReference>
<dbReference type="InterPro" id="IPR000772">
    <property type="entry name" value="Ricin_B_lectin"/>
</dbReference>
<dbReference type="InterPro" id="IPR035992">
    <property type="entry name" value="Ricin_B-like_lectins"/>
</dbReference>
<reference evidence="3" key="2">
    <citation type="submission" date="2015-01" db="EMBL/GenBank/DDBJ databases">
        <title>Evolutionary Origins and Diversification of the Mycorrhizal Mutualists.</title>
        <authorList>
            <consortium name="DOE Joint Genome Institute"/>
            <consortium name="Mycorrhizal Genomics Consortium"/>
            <person name="Kohler A."/>
            <person name="Kuo A."/>
            <person name="Nagy L.G."/>
            <person name="Floudas D."/>
            <person name="Copeland A."/>
            <person name="Barry K.W."/>
            <person name="Cichocki N."/>
            <person name="Veneault-Fourrey C."/>
            <person name="LaButti K."/>
            <person name="Lindquist E.A."/>
            <person name="Lipzen A."/>
            <person name="Lundell T."/>
            <person name="Morin E."/>
            <person name="Murat C."/>
            <person name="Riley R."/>
            <person name="Ohm R."/>
            <person name="Sun H."/>
            <person name="Tunlid A."/>
            <person name="Henrissat B."/>
            <person name="Grigoriev I.V."/>
            <person name="Hibbett D.S."/>
            <person name="Martin F."/>
        </authorList>
    </citation>
    <scope>NUCLEOTIDE SEQUENCE [LARGE SCALE GENOMIC DNA]</scope>
    <source>
        <strain evidence="3">441</strain>
    </source>
</reference>
<dbReference type="Proteomes" id="UP000054018">
    <property type="component" value="Unassembled WGS sequence"/>
</dbReference>
<dbReference type="HOGENOM" id="CLU_1098867_0_0_1"/>
<dbReference type="EMBL" id="KN834248">
    <property type="protein sequence ID" value="KIK11309.1"/>
    <property type="molecule type" value="Genomic_DNA"/>
</dbReference>
<dbReference type="AlphaFoldDB" id="A0A0C9YBD7"/>
<dbReference type="SUPFAM" id="SSF50370">
    <property type="entry name" value="Ricin B-like lectins"/>
    <property type="match status" value="2"/>
</dbReference>
<dbReference type="OrthoDB" id="2634995at2759"/>
<sequence>MYWLVNISSHERCLQYIPNSNNITSLDVKTKFPSRNQLWYLESLVDYDGYYRIRHMDSEDRVLDLSGNDNTSILAWIVQGEDNQRWKITDVNMNGVVSIVSGRNDTVLYAEPDREQAYYPRGATDQAVQCRGSGKFLAQSGGNITASDGARGEVDYTGQWCFVTQGRNPYFTINNRQTGDSLYNSSGSSLAADNNNGSDNYHWALDAGGEDYSITNLSTVNVVAWNNGSIQALSGGATDANRQWFINASLEWE</sequence>
<dbReference type="STRING" id="765257.A0A0C9YBD7"/>
<proteinExistence type="predicted"/>
<gene>
    <name evidence="2" type="ORF">PISMIDRAFT_19634</name>
</gene>
<name>A0A0C9YBD7_9AGAM</name>
<reference evidence="2 3" key="1">
    <citation type="submission" date="2014-04" db="EMBL/GenBank/DDBJ databases">
        <authorList>
            <consortium name="DOE Joint Genome Institute"/>
            <person name="Kuo A."/>
            <person name="Kohler A."/>
            <person name="Costa M.D."/>
            <person name="Nagy L.G."/>
            <person name="Floudas D."/>
            <person name="Copeland A."/>
            <person name="Barry K.W."/>
            <person name="Cichocki N."/>
            <person name="Veneault-Fourrey C."/>
            <person name="LaButti K."/>
            <person name="Lindquist E.A."/>
            <person name="Lipzen A."/>
            <person name="Lundell T."/>
            <person name="Morin E."/>
            <person name="Murat C."/>
            <person name="Sun H."/>
            <person name="Tunlid A."/>
            <person name="Henrissat B."/>
            <person name="Grigoriev I.V."/>
            <person name="Hibbett D.S."/>
            <person name="Martin F."/>
            <person name="Nordberg H.P."/>
            <person name="Cantor M.N."/>
            <person name="Hua S.X."/>
        </authorList>
    </citation>
    <scope>NUCLEOTIDE SEQUENCE [LARGE SCALE GENOMIC DNA]</scope>
    <source>
        <strain evidence="2 3">441</strain>
    </source>
</reference>
<feature type="domain" description="Ricin B lectin" evidence="1">
    <location>
        <begin position="35"/>
        <end position="108"/>
    </location>
</feature>
<accession>A0A0C9YBD7</accession>
<protein>
    <recommendedName>
        <fullName evidence="1">Ricin B lectin domain-containing protein</fullName>
    </recommendedName>
</protein>
<evidence type="ECO:0000313" key="3">
    <source>
        <dbReference type="Proteomes" id="UP000054018"/>
    </source>
</evidence>
<evidence type="ECO:0000313" key="2">
    <source>
        <dbReference type="EMBL" id="KIK11309.1"/>
    </source>
</evidence>
<organism evidence="2 3">
    <name type="scientific">Pisolithus microcarpus 441</name>
    <dbReference type="NCBI Taxonomy" id="765257"/>
    <lineage>
        <taxon>Eukaryota</taxon>
        <taxon>Fungi</taxon>
        <taxon>Dikarya</taxon>
        <taxon>Basidiomycota</taxon>
        <taxon>Agaricomycotina</taxon>
        <taxon>Agaricomycetes</taxon>
        <taxon>Agaricomycetidae</taxon>
        <taxon>Boletales</taxon>
        <taxon>Sclerodermatineae</taxon>
        <taxon>Pisolithaceae</taxon>
        <taxon>Pisolithus</taxon>
    </lineage>
</organism>
<dbReference type="Pfam" id="PF14200">
    <property type="entry name" value="RicinB_lectin_2"/>
    <property type="match status" value="1"/>
</dbReference>
<keyword evidence="3" id="KW-1185">Reference proteome</keyword>
<dbReference type="Gene3D" id="2.80.10.50">
    <property type="match status" value="2"/>
</dbReference>